<keyword evidence="1" id="KW-0645">Protease</keyword>
<dbReference type="OrthoDB" id="9900537at2759"/>
<feature type="non-terminal residue" evidence="4">
    <location>
        <position position="1"/>
    </location>
</feature>
<dbReference type="Pfam" id="PF00692">
    <property type="entry name" value="dUTPase"/>
    <property type="match status" value="1"/>
</dbReference>
<reference evidence="4 5" key="1">
    <citation type="submission" date="2019-09" db="EMBL/GenBank/DDBJ databases">
        <title>Bird 10,000 Genomes (B10K) Project - Family phase.</title>
        <authorList>
            <person name="Zhang G."/>
        </authorList>
    </citation>
    <scope>NUCLEOTIDE SEQUENCE [LARGE SCALE GENOMIC DNA]</scope>
    <source>
        <strain evidence="4">B10K-CU-031-22</strain>
    </source>
</reference>
<protein>
    <submittedName>
        <fullName evidence="4">POK9 protein</fullName>
    </submittedName>
</protein>
<accession>A0A7K5GUS9</accession>
<evidence type="ECO:0000256" key="1">
    <source>
        <dbReference type="ARBA" id="ARBA00022670"/>
    </source>
</evidence>
<dbReference type="InterPro" id="IPR029054">
    <property type="entry name" value="dUTPase-like"/>
</dbReference>
<keyword evidence="2" id="KW-0378">Hydrolase</keyword>
<evidence type="ECO:0000313" key="5">
    <source>
        <dbReference type="Proteomes" id="UP000541181"/>
    </source>
</evidence>
<dbReference type="PANTHER" id="PTHR19422:SF123">
    <property type="entry name" value="RT1 CLASS I, LOCUS CE15"/>
    <property type="match status" value="1"/>
</dbReference>
<dbReference type="InterPro" id="IPR051592">
    <property type="entry name" value="HERV-K_Pro_peptidase_A2"/>
</dbReference>
<comment type="caution">
    <text evidence="4">The sequence shown here is derived from an EMBL/GenBank/DDBJ whole genome shotgun (WGS) entry which is preliminary data.</text>
</comment>
<dbReference type="GO" id="GO:0006508">
    <property type="term" value="P:proteolysis"/>
    <property type="evidence" value="ECO:0007669"/>
    <property type="project" value="UniProtKB-KW"/>
</dbReference>
<dbReference type="EMBL" id="VZRC01000594">
    <property type="protein sequence ID" value="NWS60799.1"/>
    <property type="molecule type" value="Genomic_DNA"/>
</dbReference>
<sequence length="159" mass="16356">SGSAGVDVTTVTETVLLDQKVARIALNVTGPLGGNLSALLVGQSSTTLQGLFMLPGVIDADYNEKIHALAWTPSPPVTIPAGSQIAQLVPFKACVPRASNTTRGTSGFGSTGPPGLYWTLQISSERPTIKVTLVQMQAKPSQVTLSALVDAGADVTLIS</sequence>
<organism evidence="4 5">
    <name type="scientific">Chunga burmeisteri</name>
    <name type="common">Black-legged seriema</name>
    <dbReference type="NCBI Taxonomy" id="1352770"/>
    <lineage>
        <taxon>Eukaryota</taxon>
        <taxon>Metazoa</taxon>
        <taxon>Chordata</taxon>
        <taxon>Craniata</taxon>
        <taxon>Vertebrata</taxon>
        <taxon>Euteleostomi</taxon>
        <taxon>Archelosauria</taxon>
        <taxon>Archosauria</taxon>
        <taxon>Dinosauria</taxon>
        <taxon>Saurischia</taxon>
        <taxon>Theropoda</taxon>
        <taxon>Coelurosauria</taxon>
        <taxon>Aves</taxon>
        <taxon>Neognathae</taxon>
        <taxon>Neoaves</taxon>
        <taxon>Telluraves</taxon>
        <taxon>Australaves</taxon>
        <taxon>Cariamiformes</taxon>
        <taxon>Cariamidae</taxon>
        <taxon>Chunga</taxon>
    </lineage>
</organism>
<keyword evidence="2" id="KW-0064">Aspartyl protease</keyword>
<name>A0A7K5GUS9_9AVES</name>
<evidence type="ECO:0000313" key="4">
    <source>
        <dbReference type="EMBL" id="NWS60799.1"/>
    </source>
</evidence>
<dbReference type="SUPFAM" id="SSF51283">
    <property type="entry name" value="dUTPase-like"/>
    <property type="match status" value="1"/>
</dbReference>
<dbReference type="GO" id="GO:0004190">
    <property type="term" value="F:aspartic-type endopeptidase activity"/>
    <property type="evidence" value="ECO:0007669"/>
    <property type="project" value="UniProtKB-KW"/>
</dbReference>
<dbReference type="InterPro" id="IPR036157">
    <property type="entry name" value="dUTPase-like_sf"/>
</dbReference>
<evidence type="ECO:0000259" key="3">
    <source>
        <dbReference type="PROSITE" id="PS50175"/>
    </source>
</evidence>
<dbReference type="Gene3D" id="2.70.40.10">
    <property type="match status" value="1"/>
</dbReference>
<dbReference type="InterPro" id="IPR001995">
    <property type="entry name" value="Peptidase_A2_cat"/>
</dbReference>
<feature type="domain" description="Peptidase A2" evidence="3">
    <location>
        <begin position="145"/>
        <end position="159"/>
    </location>
</feature>
<dbReference type="PROSITE" id="PS50175">
    <property type="entry name" value="ASP_PROT_RETROV"/>
    <property type="match status" value="1"/>
</dbReference>
<evidence type="ECO:0000256" key="2">
    <source>
        <dbReference type="ARBA" id="ARBA00022750"/>
    </source>
</evidence>
<keyword evidence="5" id="KW-1185">Reference proteome</keyword>
<dbReference type="PANTHER" id="PTHR19422">
    <property type="entry name" value="GAG RETROVIRAL POLYPROTEIN"/>
    <property type="match status" value="1"/>
</dbReference>
<feature type="non-terminal residue" evidence="4">
    <location>
        <position position="159"/>
    </location>
</feature>
<gene>
    <name evidence="4" type="primary">Ervk9_0</name>
    <name evidence="4" type="ORF">CHUBUR_R05607</name>
</gene>
<proteinExistence type="predicted"/>
<dbReference type="AlphaFoldDB" id="A0A7K5GUS9"/>
<dbReference type="Proteomes" id="UP000541181">
    <property type="component" value="Unassembled WGS sequence"/>
</dbReference>